<dbReference type="OrthoDB" id="6717303at2"/>
<protein>
    <submittedName>
        <fullName evidence="1">Uncharacterized protein</fullName>
    </submittedName>
</protein>
<dbReference type="Proteomes" id="UP000297834">
    <property type="component" value="Unassembled WGS sequence"/>
</dbReference>
<organism evidence="1 2">
    <name type="scientific">Alkanindiges illinoisensis</name>
    <dbReference type="NCBI Taxonomy" id="197183"/>
    <lineage>
        <taxon>Bacteria</taxon>
        <taxon>Pseudomonadati</taxon>
        <taxon>Pseudomonadota</taxon>
        <taxon>Gammaproteobacteria</taxon>
        <taxon>Moraxellales</taxon>
        <taxon>Moraxellaceae</taxon>
        <taxon>Alkanindiges</taxon>
    </lineage>
</organism>
<proteinExistence type="predicted"/>
<accession>A0A4Y7X9F2</accession>
<reference evidence="1 2" key="1">
    <citation type="submission" date="2019-03" db="EMBL/GenBank/DDBJ databases">
        <title>Alkanindiges illinoisensis: a potential pathogenic isolated from ascites of a gastric cancer patient with abdominal metastasis.</title>
        <authorList>
            <person name="Hu X."/>
            <person name="Yang B."/>
            <person name="Yan X."/>
            <person name="Lin L."/>
            <person name="Zhao H."/>
            <person name="Zhou F."/>
            <person name="Su B."/>
            <person name="Chen J."/>
            <person name="Rui Y."/>
            <person name="Wang Q."/>
            <person name="Zheng L."/>
        </authorList>
    </citation>
    <scope>NUCLEOTIDE SEQUENCE [LARGE SCALE GENOMIC DNA]</scope>
    <source>
        <strain evidence="1 2">NFYY 23406</strain>
    </source>
</reference>
<dbReference type="AlphaFoldDB" id="A0A4Y7X9F2"/>
<evidence type="ECO:0000313" key="1">
    <source>
        <dbReference type="EMBL" id="TEU24179.1"/>
    </source>
</evidence>
<evidence type="ECO:0000313" key="2">
    <source>
        <dbReference type="Proteomes" id="UP000297834"/>
    </source>
</evidence>
<dbReference type="EMBL" id="SNTY01000067">
    <property type="protein sequence ID" value="TEU24179.1"/>
    <property type="molecule type" value="Genomic_DNA"/>
</dbReference>
<dbReference type="STRING" id="1120977.GCA_000619845_02242"/>
<gene>
    <name evidence="1" type="ORF">E2B99_12230</name>
</gene>
<comment type="caution">
    <text evidence="1">The sequence shown here is derived from an EMBL/GenBank/DDBJ whole genome shotgun (WGS) entry which is preliminary data.</text>
</comment>
<sequence length="193" mass="21442">MLQTVQNMDVRRYVLLAAVLALIPFALLKAFWPVAGSAHKQAVSPVPIEPVNNAVASKVNASNPNVAAAPASALPTSFEDILAYLNQHKALAKMTDAKHVDLPDIAKYGHNQISFTYTDNQLNDFQYADGNTTANYVSRHFQDIICNSYTPEIRQIFVQKYISFRLILQNRNQFVLLSEAFNPQHCPAAPAQE</sequence>
<name>A0A4Y7X9F2_9GAMM</name>
<keyword evidence="2" id="KW-1185">Reference proteome</keyword>
<dbReference type="RefSeq" id="WP_134245286.1">
    <property type="nucleotide sequence ID" value="NZ_SNTY01000067.1"/>
</dbReference>